<organism evidence="2 3">
    <name type="scientific">Mytilus coruscus</name>
    <name type="common">Sea mussel</name>
    <dbReference type="NCBI Taxonomy" id="42192"/>
    <lineage>
        <taxon>Eukaryota</taxon>
        <taxon>Metazoa</taxon>
        <taxon>Spiralia</taxon>
        <taxon>Lophotrochozoa</taxon>
        <taxon>Mollusca</taxon>
        <taxon>Bivalvia</taxon>
        <taxon>Autobranchia</taxon>
        <taxon>Pteriomorphia</taxon>
        <taxon>Mytilida</taxon>
        <taxon>Mytiloidea</taxon>
        <taxon>Mytilidae</taxon>
        <taxon>Mytilinae</taxon>
        <taxon>Mytilus</taxon>
    </lineage>
</organism>
<proteinExistence type="predicted"/>
<accession>A0A6J8BIL6</accession>
<keyword evidence="3" id="KW-1185">Reference proteome</keyword>
<dbReference type="AlphaFoldDB" id="A0A6J8BIL6"/>
<dbReference type="Proteomes" id="UP000507470">
    <property type="component" value="Unassembled WGS sequence"/>
</dbReference>
<gene>
    <name evidence="2" type="ORF">MCOR_18506</name>
</gene>
<evidence type="ECO:0000256" key="1">
    <source>
        <dbReference type="SAM" id="MobiDB-lite"/>
    </source>
</evidence>
<evidence type="ECO:0000313" key="2">
    <source>
        <dbReference type="EMBL" id="CAC5382704.1"/>
    </source>
</evidence>
<evidence type="ECO:0000313" key="3">
    <source>
        <dbReference type="Proteomes" id="UP000507470"/>
    </source>
</evidence>
<dbReference type="OrthoDB" id="6161963at2759"/>
<name>A0A6J8BIL6_MYTCO</name>
<feature type="region of interest" description="Disordered" evidence="1">
    <location>
        <begin position="117"/>
        <end position="158"/>
    </location>
</feature>
<protein>
    <submittedName>
        <fullName evidence="2">Uncharacterized protein</fullName>
    </submittedName>
</protein>
<reference evidence="2 3" key="1">
    <citation type="submission" date="2020-06" db="EMBL/GenBank/DDBJ databases">
        <authorList>
            <person name="Li R."/>
            <person name="Bekaert M."/>
        </authorList>
    </citation>
    <scope>NUCLEOTIDE SEQUENCE [LARGE SCALE GENOMIC DNA]</scope>
    <source>
        <strain evidence="3">wild</strain>
    </source>
</reference>
<feature type="compositionally biased region" description="Basic and acidic residues" evidence="1">
    <location>
        <begin position="128"/>
        <end position="158"/>
    </location>
</feature>
<dbReference type="EMBL" id="CACVKT020003253">
    <property type="protein sequence ID" value="CAC5382704.1"/>
    <property type="molecule type" value="Genomic_DNA"/>
</dbReference>
<sequence length="158" mass="18494">MYPGKVPYFLEKFEESTSKPFGYLLLDLKPSTSESNRLLSNVLQQQTPKSNYVIPASNVIKTDQHLAILYSYVDDHSKQMYKNMPSCDDCGVVLDSMHDIQRHIKQWCPENESLKRKRDYENLYDENPSEKSNPKWDEYDSDSNDRSEIEDGNKDENE</sequence>